<organism evidence="4 5">
    <name type="scientific">Roseococcus pinisoli</name>
    <dbReference type="NCBI Taxonomy" id="2835040"/>
    <lineage>
        <taxon>Bacteria</taxon>
        <taxon>Pseudomonadati</taxon>
        <taxon>Pseudomonadota</taxon>
        <taxon>Alphaproteobacteria</taxon>
        <taxon>Acetobacterales</taxon>
        <taxon>Roseomonadaceae</taxon>
        <taxon>Roseococcus</taxon>
    </lineage>
</organism>
<evidence type="ECO:0000256" key="1">
    <source>
        <dbReference type="SAM" id="MobiDB-lite"/>
    </source>
</evidence>
<dbReference type="SUPFAM" id="SSF48452">
    <property type="entry name" value="TPR-like"/>
    <property type="match status" value="1"/>
</dbReference>
<dbReference type="InterPro" id="IPR050768">
    <property type="entry name" value="UPF0353/GerABKA_families"/>
</dbReference>
<protein>
    <submittedName>
        <fullName evidence="4">VWA domain-containing protein</fullName>
    </submittedName>
</protein>
<dbReference type="Gene3D" id="1.25.40.10">
    <property type="entry name" value="Tetratricopeptide repeat domain"/>
    <property type="match status" value="1"/>
</dbReference>
<keyword evidence="5" id="KW-1185">Reference proteome</keyword>
<dbReference type="RefSeq" id="WP_213670500.1">
    <property type="nucleotide sequence ID" value="NZ_JAHCDA010000002.1"/>
</dbReference>
<dbReference type="Proteomes" id="UP000766336">
    <property type="component" value="Unassembled WGS sequence"/>
</dbReference>
<dbReference type="InterPro" id="IPR002035">
    <property type="entry name" value="VWF_A"/>
</dbReference>
<reference evidence="4 5" key="1">
    <citation type="submission" date="2021-05" db="EMBL/GenBank/DDBJ databases">
        <title>Roseococcus sp. XZZS9, whole genome shotgun sequencing project.</title>
        <authorList>
            <person name="Zhao G."/>
            <person name="Shen L."/>
        </authorList>
    </citation>
    <scope>NUCLEOTIDE SEQUENCE [LARGE SCALE GENOMIC DNA]</scope>
    <source>
        <strain evidence="4 5">XZZS9</strain>
    </source>
</reference>
<name>A0ABS5QEP9_9PROT</name>
<evidence type="ECO:0000313" key="5">
    <source>
        <dbReference type="Proteomes" id="UP000766336"/>
    </source>
</evidence>
<accession>A0ABS5QEP9</accession>
<comment type="caution">
    <text evidence="4">The sequence shown here is derived from an EMBL/GenBank/DDBJ whole genome shotgun (WGS) entry which is preliminary data.</text>
</comment>
<evidence type="ECO:0000256" key="2">
    <source>
        <dbReference type="SAM" id="Phobius"/>
    </source>
</evidence>
<dbReference type="Pfam" id="PF13519">
    <property type="entry name" value="VWA_2"/>
    <property type="match status" value="1"/>
</dbReference>
<keyword evidence="2" id="KW-0472">Membrane</keyword>
<feature type="region of interest" description="Disordered" evidence="1">
    <location>
        <begin position="416"/>
        <end position="467"/>
    </location>
</feature>
<gene>
    <name evidence="4" type="ORF">KHU32_12965</name>
</gene>
<dbReference type="PANTHER" id="PTHR22550">
    <property type="entry name" value="SPORE GERMINATION PROTEIN"/>
    <property type="match status" value="1"/>
</dbReference>
<dbReference type="Gene3D" id="3.40.50.410">
    <property type="entry name" value="von Willebrand factor, type A domain"/>
    <property type="match status" value="1"/>
</dbReference>
<evidence type="ECO:0000313" key="4">
    <source>
        <dbReference type="EMBL" id="MBS7811853.1"/>
    </source>
</evidence>
<proteinExistence type="predicted"/>
<dbReference type="InterPro" id="IPR011990">
    <property type="entry name" value="TPR-like_helical_dom_sf"/>
</dbReference>
<dbReference type="EMBL" id="JAHCDA010000002">
    <property type="protein sequence ID" value="MBS7811853.1"/>
    <property type="molecule type" value="Genomic_DNA"/>
</dbReference>
<feature type="transmembrane region" description="Helical" evidence="2">
    <location>
        <begin position="6"/>
        <end position="24"/>
    </location>
</feature>
<keyword evidence="2" id="KW-1133">Transmembrane helix</keyword>
<dbReference type="SUPFAM" id="SSF53300">
    <property type="entry name" value="vWA-like"/>
    <property type="match status" value="1"/>
</dbReference>
<keyword evidence="2" id="KW-0812">Transmembrane</keyword>
<dbReference type="InterPro" id="IPR036465">
    <property type="entry name" value="vWFA_dom_sf"/>
</dbReference>
<dbReference type="PANTHER" id="PTHR22550:SF14">
    <property type="entry name" value="VWFA DOMAIN-CONTAINING PROTEIN"/>
    <property type="match status" value="1"/>
</dbReference>
<feature type="transmembrane region" description="Helical" evidence="2">
    <location>
        <begin position="59"/>
        <end position="79"/>
    </location>
</feature>
<feature type="domain" description="VWFA" evidence="3">
    <location>
        <begin position="93"/>
        <end position="190"/>
    </location>
</feature>
<sequence>MSELHLLRPWWLLLLLLAPLPLLLDRVRHREAGGWRGIVAPHLLDALLMVQGTRSRLRPAMLAAAMLAVLAVCLAGPAWRHERSPFVTDSATMVVALDLSRASAPALEAGKRKIRDLVAARGGARTGLVAYAGTAHAVLPPTDDPRLIETYLDALAPEVMPRDGQSAAAAARTALRVLDAEPGAGTLILVTPAVPAVEAAAFAEAMRGSRHAALVLATGPGPFEGVPGAGVIARTPDGADVARIVARAQRHFSAAPTDDPTMRWQDAGPWLALLLVPLALPWARRGMLVAAVMILPAQAAEPGWFSRLWRTPDQQARLMLERGDAAGAAALFTDPVWRGVALYRAGDYEGSAAAFALRDTAEAQYDRGNALMMRPRGWDDAIPAYDRALQLRPDFPEARANRDIAIAFRAQWQAAEAQRAANQTDQQQHPGDGDTQIDQTPPGPQQQEDASPNRVAGQGLSDGQIQEMWMRRVGGTPREFLRLRFARQAQP</sequence>
<evidence type="ECO:0000259" key="3">
    <source>
        <dbReference type="Pfam" id="PF13519"/>
    </source>
</evidence>